<dbReference type="VEuPathDB" id="VectorBase:ASIC004927"/>
<dbReference type="EMBL" id="KE524853">
    <property type="protein sequence ID" value="KFB37679.1"/>
    <property type="molecule type" value="Genomic_DNA"/>
</dbReference>
<sequence>MSNGTDPEAAAGSDEREAAAPKGSPTVESANSVGGSNRGPYTGVGHYQTHQHHHHQIMSTSVEEVDEQQVLVEAGGSGGGTQTVKTNHLSAQTYKNLHEFSATVTGSPEFSLIKPSRLRNGNNTTPNESGHSEP</sequence>
<evidence type="ECO:0000313" key="2">
    <source>
        <dbReference type="EMBL" id="KFB37679.1"/>
    </source>
</evidence>
<evidence type="ECO:0000313" key="4">
    <source>
        <dbReference type="Proteomes" id="UP000030765"/>
    </source>
</evidence>
<reference evidence="2 4" key="1">
    <citation type="journal article" date="2014" name="BMC Genomics">
        <title>Genome sequence of Anopheles sinensis provides insight into genetics basis of mosquito competence for malaria parasites.</title>
        <authorList>
            <person name="Zhou D."/>
            <person name="Zhang D."/>
            <person name="Ding G."/>
            <person name="Shi L."/>
            <person name="Hou Q."/>
            <person name="Ye Y."/>
            <person name="Xu Y."/>
            <person name="Zhou H."/>
            <person name="Xiong C."/>
            <person name="Li S."/>
            <person name="Yu J."/>
            <person name="Hong S."/>
            <person name="Yu X."/>
            <person name="Zou P."/>
            <person name="Chen C."/>
            <person name="Chang X."/>
            <person name="Wang W."/>
            <person name="Lv Y."/>
            <person name="Sun Y."/>
            <person name="Ma L."/>
            <person name="Shen B."/>
            <person name="Zhu C."/>
        </authorList>
    </citation>
    <scope>NUCLEOTIDE SEQUENCE [LARGE SCALE GENOMIC DNA]</scope>
</reference>
<feature type="compositionally biased region" description="Polar residues" evidence="1">
    <location>
        <begin position="119"/>
        <end position="134"/>
    </location>
</feature>
<accession>A0A084VI85</accession>
<gene>
    <name evidence="2" type="ORF">ZHAS_00004927</name>
</gene>
<dbReference type="EnsemblMetazoa" id="ASIC004927-RA">
    <property type="protein sequence ID" value="ASIC004927-PA"/>
    <property type="gene ID" value="ASIC004927"/>
</dbReference>
<feature type="region of interest" description="Disordered" evidence="1">
    <location>
        <begin position="1"/>
        <end position="68"/>
    </location>
</feature>
<feature type="region of interest" description="Disordered" evidence="1">
    <location>
        <begin position="104"/>
        <end position="134"/>
    </location>
</feature>
<name>A0A084VI85_ANOSI</name>
<proteinExistence type="predicted"/>
<reference evidence="3" key="2">
    <citation type="submission" date="2020-05" db="UniProtKB">
        <authorList>
            <consortium name="EnsemblMetazoa"/>
        </authorList>
    </citation>
    <scope>IDENTIFICATION</scope>
</reference>
<evidence type="ECO:0000313" key="3">
    <source>
        <dbReference type="EnsemblMetazoa" id="ASIC004927-PA"/>
    </source>
</evidence>
<dbReference type="Proteomes" id="UP000030765">
    <property type="component" value="Unassembled WGS sequence"/>
</dbReference>
<dbReference type="AlphaFoldDB" id="A0A084VI85"/>
<evidence type="ECO:0000256" key="1">
    <source>
        <dbReference type="SAM" id="MobiDB-lite"/>
    </source>
</evidence>
<organism evidence="2">
    <name type="scientific">Anopheles sinensis</name>
    <name type="common">Mosquito</name>
    <dbReference type="NCBI Taxonomy" id="74873"/>
    <lineage>
        <taxon>Eukaryota</taxon>
        <taxon>Metazoa</taxon>
        <taxon>Ecdysozoa</taxon>
        <taxon>Arthropoda</taxon>
        <taxon>Hexapoda</taxon>
        <taxon>Insecta</taxon>
        <taxon>Pterygota</taxon>
        <taxon>Neoptera</taxon>
        <taxon>Endopterygota</taxon>
        <taxon>Diptera</taxon>
        <taxon>Nematocera</taxon>
        <taxon>Culicoidea</taxon>
        <taxon>Culicidae</taxon>
        <taxon>Anophelinae</taxon>
        <taxon>Anopheles</taxon>
    </lineage>
</organism>
<keyword evidence="4" id="KW-1185">Reference proteome</keyword>
<dbReference type="EMBL" id="ATLV01013330">
    <property type="status" value="NOT_ANNOTATED_CDS"/>
    <property type="molecule type" value="Genomic_DNA"/>
</dbReference>
<protein>
    <submittedName>
        <fullName evidence="2 3">Uncharacterized protein</fullName>
    </submittedName>
</protein>
<feature type="compositionally biased region" description="Polar residues" evidence="1">
    <location>
        <begin position="26"/>
        <end position="35"/>
    </location>
</feature>